<dbReference type="GO" id="GO:0003677">
    <property type="term" value="F:DNA binding"/>
    <property type="evidence" value="ECO:0007669"/>
    <property type="project" value="UniProtKB-KW"/>
</dbReference>
<dbReference type="PROSITE" id="PS00463">
    <property type="entry name" value="ZN2_CY6_FUNGAL_1"/>
    <property type="match status" value="1"/>
</dbReference>
<dbReference type="InterPro" id="IPR001138">
    <property type="entry name" value="Zn2Cys6_DnaBD"/>
</dbReference>
<dbReference type="GO" id="GO:0000981">
    <property type="term" value="F:DNA-binding transcription factor activity, RNA polymerase II-specific"/>
    <property type="evidence" value="ECO:0007669"/>
    <property type="project" value="InterPro"/>
</dbReference>
<dbReference type="SMART" id="SM00066">
    <property type="entry name" value="GAL4"/>
    <property type="match status" value="1"/>
</dbReference>
<accession>A0A8G0LLI5</accession>
<evidence type="ECO:0000313" key="9">
    <source>
        <dbReference type="Proteomes" id="UP000826661"/>
    </source>
</evidence>
<protein>
    <recommendedName>
        <fullName evidence="7">Zn(2)-C6 fungal-type domain-containing protein</fullName>
    </recommendedName>
</protein>
<keyword evidence="9" id="KW-1185">Reference proteome</keyword>
<dbReference type="InterPro" id="IPR036864">
    <property type="entry name" value="Zn2-C6_fun-type_DNA-bd_sf"/>
</dbReference>
<keyword evidence="3" id="KW-0805">Transcription regulation</keyword>
<keyword evidence="2" id="KW-0862">Zinc</keyword>
<dbReference type="PROSITE" id="PS50048">
    <property type="entry name" value="ZN2_CY6_FUNGAL_2"/>
    <property type="match status" value="1"/>
</dbReference>
<organism evidence="8 9">
    <name type="scientific">Trichoderma simmonsii</name>
    <dbReference type="NCBI Taxonomy" id="1491479"/>
    <lineage>
        <taxon>Eukaryota</taxon>
        <taxon>Fungi</taxon>
        <taxon>Dikarya</taxon>
        <taxon>Ascomycota</taxon>
        <taxon>Pezizomycotina</taxon>
        <taxon>Sordariomycetes</taxon>
        <taxon>Hypocreomycetidae</taxon>
        <taxon>Hypocreales</taxon>
        <taxon>Hypocreaceae</taxon>
        <taxon>Trichoderma</taxon>
    </lineage>
</organism>
<evidence type="ECO:0000259" key="7">
    <source>
        <dbReference type="PROSITE" id="PS50048"/>
    </source>
</evidence>
<gene>
    <name evidence="8" type="ORF">H0G86_008818</name>
</gene>
<evidence type="ECO:0000256" key="6">
    <source>
        <dbReference type="ARBA" id="ARBA00023242"/>
    </source>
</evidence>
<evidence type="ECO:0000313" key="8">
    <source>
        <dbReference type="EMBL" id="QYT01801.1"/>
    </source>
</evidence>
<dbReference type="Proteomes" id="UP000826661">
    <property type="component" value="Chromosome V"/>
</dbReference>
<dbReference type="InterPro" id="IPR052360">
    <property type="entry name" value="Transcr_Regulatory_Proteins"/>
</dbReference>
<dbReference type="GO" id="GO:0008270">
    <property type="term" value="F:zinc ion binding"/>
    <property type="evidence" value="ECO:0007669"/>
    <property type="project" value="InterPro"/>
</dbReference>
<evidence type="ECO:0000256" key="4">
    <source>
        <dbReference type="ARBA" id="ARBA00023125"/>
    </source>
</evidence>
<keyword evidence="4" id="KW-0238">DNA-binding</keyword>
<evidence type="ECO:0000256" key="5">
    <source>
        <dbReference type="ARBA" id="ARBA00023163"/>
    </source>
</evidence>
<sequence length="572" mass="64389">MASTTSQGQLALIPIGKKKVKTGCKTCKERRVKCDEAKPECHRCLSRNRYCGGYGIWGGGTINRNTVQNSFPSSSNDSETPRYTVREGILSPLTDAPFADEDKKWYLDYFTARICGRLASVFDSPFWGHLVQRAAYTEPLVCSATAALGAIYKSREDSQDLMTHPDRTNHHHRLFAFREYNKTLSLLRSRLLQNDSASRHVLLITCVLVTAFELVQGNHQAALHHVNHGLGVLFVYDQDQHSRISRPSERAKRHSDGENVIEPFFRTMLLSTLIGGTPISSFVSFLDAATSLRVTIPDKFDGPCEARRALDALLINALQVTEKYDCSATEPVSDDIHQKYCRLQRAEKAWIAAYIHDKPTLISKSNFRTIHGVHLLQMYHSMISIMIAVAPCVSEAAYDEHTSTFASILSQTVSMWDRTGFSVHEPHQRHGCITGPRVTLELGIIPALYYTALKCRDPILRRQAAKLLMVAPYSEGIWHSVVVARAALAIIELEEDNYFNGINFISNPLLETRNAETIGLPTLPVHFRFRHVSLVLSAESRTRGKLTYWKPHNSTGYTKMVLYFDFTDIKGL</sequence>
<dbReference type="PANTHER" id="PTHR36206:SF16">
    <property type="entry name" value="TRANSCRIPTION FACTOR DOMAIN-CONTAINING PROTEIN-RELATED"/>
    <property type="match status" value="1"/>
</dbReference>
<keyword evidence="5" id="KW-0804">Transcription</keyword>
<keyword evidence="1" id="KW-0479">Metal-binding</keyword>
<evidence type="ECO:0000256" key="3">
    <source>
        <dbReference type="ARBA" id="ARBA00023015"/>
    </source>
</evidence>
<evidence type="ECO:0000256" key="1">
    <source>
        <dbReference type="ARBA" id="ARBA00022723"/>
    </source>
</evidence>
<dbReference type="Gene3D" id="4.10.240.10">
    <property type="entry name" value="Zn(2)-C6 fungal-type DNA-binding domain"/>
    <property type="match status" value="1"/>
</dbReference>
<evidence type="ECO:0000256" key="2">
    <source>
        <dbReference type="ARBA" id="ARBA00022833"/>
    </source>
</evidence>
<dbReference type="SUPFAM" id="SSF57701">
    <property type="entry name" value="Zn2/Cys6 DNA-binding domain"/>
    <property type="match status" value="1"/>
</dbReference>
<dbReference type="PANTHER" id="PTHR36206">
    <property type="entry name" value="ASPERCRYPTIN BIOSYNTHESIS CLUSTER-SPECIFIC TRANSCRIPTION REGULATOR ATNN-RELATED"/>
    <property type="match status" value="1"/>
</dbReference>
<keyword evidence="6" id="KW-0539">Nucleus</keyword>
<dbReference type="CDD" id="cd00067">
    <property type="entry name" value="GAL4"/>
    <property type="match status" value="1"/>
</dbReference>
<feature type="domain" description="Zn(2)-C6 fungal-type" evidence="7">
    <location>
        <begin position="23"/>
        <end position="51"/>
    </location>
</feature>
<proteinExistence type="predicted"/>
<dbReference type="Pfam" id="PF00172">
    <property type="entry name" value="Zn_clus"/>
    <property type="match status" value="1"/>
</dbReference>
<dbReference type="AlphaFoldDB" id="A0A8G0LLI5"/>
<dbReference type="EMBL" id="CP075868">
    <property type="protein sequence ID" value="QYT01801.1"/>
    <property type="molecule type" value="Genomic_DNA"/>
</dbReference>
<reference evidence="8 9" key="1">
    <citation type="journal article" date="2021" name="BMC Genomics">
        <title>Telomere-to-telomere genome assembly of asparaginase-producing Trichoderma simmonsii.</title>
        <authorList>
            <person name="Chung D."/>
            <person name="Kwon Y.M."/>
            <person name="Yang Y."/>
        </authorList>
    </citation>
    <scope>NUCLEOTIDE SEQUENCE [LARGE SCALE GENOMIC DNA]</scope>
    <source>
        <strain evidence="8 9">GH-Sj1</strain>
    </source>
</reference>
<name>A0A8G0LLI5_9HYPO</name>